<dbReference type="InterPro" id="IPR016181">
    <property type="entry name" value="Acyl_CoA_acyltransferase"/>
</dbReference>
<feature type="domain" description="N-acetyltransferase" evidence="1">
    <location>
        <begin position="6"/>
        <end position="180"/>
    </location>
</feature>
<gene>
    <name evidence="2" type="ORF">ACFW88_12730</name>
</gene>
<evidence type="ECO:0000259" key="1">
    <source>
        <dbReference type="PROSITE" id="PS51186"/>
    </source>
</evidence>
<dbReference type="PANTHER" id="PTHR43072">
    <property type="entry name" value="N-ACETYLTRANSFERASE"/>
    <property type="match status" value="1"/>
</dbReference>
<dbReference type="Proteomes" id="UP001599756">
    <property type="component" value="Unassembled WGS sequence"/>
</dbReference>
<dbReference type="Pfam" id="PF00583">
    <property type="entry name" value="Acetyltransf_1"/>
    <property type="match status" value="1"/>
</dbReference>
<reference evidence="2 3" key="1">
    <citation type="submission" date="2024-09" db="EMBL/GenBank/DDBJ databases">
        <title>The Natural Products Discovery Center: Release of the First 8490 Sequenced Strains for Exploring Actinobacteria Biosynthetic Diversity.</title>
        <authorList>
            <person name="Kalkreuter E."/>
            <person name="Kautsar S.A."/>
            <person name="Yang D."/>
            <person name="Bader C.D."/>
            <person name="Teijaro C.N."/>
            <person name="Fluegel L."/>
            <person name="Davis C.M."/>
            <person name="Simpson J.R."/>
            <person name="Lauterbach L."/>
            <person name="Steele A.D."/>
            <person name="Gui C."/>
            <person name="Meng S."/>
            <person name="Li G."/>
            <person name="Viehrig K."/>
            <person name="Ye F."/>
            <person name="Su P."/>
            <person name="Kiefer A.F."/>
            <person name="Nichols A."/>
            <person name="Cepeda A.J."/>
            <person name="Yan W."/>
            <person name="Fan B."/>
            <person name="Jiang Y."/>
            <person name="Adhikari A."/>
            <person name="Zheng C.-J."/>
            <person name="Schuster L."/>
            <person name="Cowan T.M."/>
            <person name="Smanski M.J."/>
            <person name="Chevrette M.G."/>
            <person name="De Carvalho L.P.S."/>
            <person name="Shen B."/>
        </authorList>
    </citation>
    <scope>NUCLEOTIDE SEQUENCE [LARGE SCALE GENOMIC DNA]</scope>
    <source>
        <strain evidence="2 3">NPDC059500</strain>
    </source>
</reference>
<keyword evidence="2" id="KW-0808">Transferase</keyword>
<evidence type="ECO:0000313" key="3">
    <source>
        <dbReference type="Proteomes" id="UP001599756"/>
    </source>
</evidence>
<proteinExistence type="predicted"/>
<name>A0ABW6H446_9ACTN</name>
<dbReference type="SUPFAM" id="SSF55729">
    <property type="entry name" value="Acyl-CoA N-acyltransferases (Nat)"/>
    <property type="match status" value="1"/>
</dbReference>
<sequence>MTDSTATVRPAARADLTAVAGIYRHYVLHSVATFDEVPRTLGEWELRHDELAARGLPFLVAEEAGQVLGFAYAGPWRPKPAYRHTVEDTVYLDPRATGRGLGGALLGGLIEGCERAGARRMIAVVAIPGDDDSGTGTDASGAASLALHRRFGFADAGRLTAVGYKHGRWIDTLLLERALTAKETGAR</sequence>
<keyword evidence="3" id="KW-1185">Reference proteome</keyword>
<dbReference type="Gene3D" id="3.40.630.30">
    <property type="match status" value="1"/>
</dbReference>
<keyword evidence="2" id="KW-0012">Acyltransferase</keyword>
<organism evidence="2 3">
    <name type="scientific">Streptomyces anandii</name>
    <dbReference type="NCBI Taxonomy" id="285454"/>
    <lineage>
        <taxon>Bacteria</taxon>
        <taxon>Bacillati</taxon>
        <taxon>Actinomycetota</taxon>
        <taxon>Actinomycetes</taxon>
        <taxon>Kitasatosporales</taxon>
        <taxon>Streptomycetaceae</taxon>
        <taxon>Streptomyces</taxon>
    </lineage>
</organism>
<dbReference type="EMBL" id="JBHYTS010000015">
    <property type="protein sequence ID" value="MFE1751389.1"/>
    <property type="molecule type" value="Genomic_DNA"/>
</dbReference>
<dbReference type="GO" id="GO:0016746">
    <property type="term" value="F:acyltransferase activity"/>
    <property type="evidence" value="ECO:0007669"/>
    <property type="project" value="UniProtKB-KW"/>
</dbReference>
<protein>
    <submittedName>
        <fullName evidence="2">GNAT family N-acetyltransferase</fullName>
        <ecNumber evidence="2">2.3.-.-</ecNumber>
    </submittedName>
</protein>
<evidence type="ECO:0000313" key="2">
    <source>
        <dbReference type="EMBL" id="MFE1751389.1"/>
    </source>
</evidence>
<dbReference type="InterPro" id="IPR000182">
    <property type="entry name" value="GNAT_dom"/>
</dbReference>
<dbReference type="RefSeq" id="WP_381804234.1">
    <property type="nucleotide sequence ID" value="NZ_JBHYTS010000015.1"/>
</dbReference>
<dbReference type="PANTHER" id="PTHR43072:SF8">
    <property type="entry name" value="ACYLTRANSFERASE FABY-RELATED"/>
    <property type="match status" value="1"/>
</dbReference>
<comment type="caution">
    <text evidence="2">The sequence shown here is derived from an EMBL/GenBank/DDBJ whole genome shotgun (WGS) entry which is preliminary data.</text>
</comment>
<accession>A0ABW6H446</accession>
<dbReference type="EC" id="2.3.-.-" evidence="2"/>
<dbReference type="PROSITE" id="PS51186">
    <property type="entry name" value="GNAT"/>
    <property type="match status" value="1"/>
</dbReference>